<name>A0A4S3TIH1_9EURY</name>
<proteinExistence type="predicted"/>
<dbReference type="OrthoDB" id="194112at2157"/>
<evidence type="ECO:0000313" key="1">
    <source>
        <dbReference type="EMBL" id="THE63013.1"/>
    </source>
</evidence>
<accession>A0A4S3TIH1</accession>
<evidence type="ECO:0000313" key="2">
    <source>
        <dbReference type="Proteomes" id="UP000318864"/>
    </source>
</evidence>
<protein>
    <submittedName>
        <fullName evidence="1">Uncharacterized protein</fullName>
    </submittedName>
</protein>
<dbReference type="Proteomes" id="UP000318864">
    <property type="component" value="Unassembled WGS sequence"/>
</dbReference>
<dbReference type="EMBL" id="RBZW01000076">
    <property type="protein sequence ID" value="THE63013.1"/>
    <property type="molecule type" value="Genomic_DNA"/>
</dbReference>
<dbReference type="RefSeq" id="WP_141466650.1">
    <property type="nucleotide sequence ID" value="NZ_RBZW01000076.1"/>
</dbReference>
<sequence length="139" mass="15736">MRSLRHHCRRLVDAVLVGNRWRTFCGCSHPTFLEALTGALEDAAVAFEIETRTDARDRATAGVCLVDVSPIPDDHGAELAALMQAVTAALESAPWDLAGHPRFRFALLHRYKIRSKWHYWLRNDSAVDTRHVHRDTHEG</sequence>
<gene>
    <name evidence="1" type="ORF">D8Y22_21460</name>
</gene>
<dbReference type="AlphaFoldDB" id="A0A4S3TIH1"/>
<comment type="caution">
    <text evidence="1">The sequence shown here is derived from an EMBL/GenBank/DDBJ whole genome shotgun (WGS) entry which is preliminary data.</text>
</comment>
<reference evidence="1 2" key="1">
    <citation type="submission" date="2018-10" db="EMBL/GenBank/DDBJ databases">
        <title>Natronolimnobius sp. XQ-INN 246 isolated from Inner Mongolia Autonomous Region of China.</title>
        <authorList>
            <person name="Xue Q."/>
        </authorList>
    </citation>
    <scope>NUCLEOTIDE SEQUENCE [LARGE SCALE GENOMIC DNA]</scope>
    <source>
        <strain evidence="1 2">XQ-INN 246</strain>
    </source>
</reference>
<organism evidence="1 2">
    <name type="scientific">Salinadaptatus halalkaliphilus</name>
    <dbReference type="NCBI Taxonomy" id="2419781"/>
    <lineage>
        <taxon>Archaea</taxon>
        <taxon>Methanobacteriati</taxon>
        <taxon>Methanobacteriota</taxon>
        <taxon>Stenosarchaea group</taxon>
        <taxon>Halobacteria</taxon>
        <taxon>Halobacteriales</taxon>
        <taxon>Natrialbaceae</taxon>
        <taxon>Salinadaptatus</taxon>
    </lineage>
</organism>
<keyword evidence="2" id="KW-1185">Reference proteome</keyword>